<gene>
    <name evidence="1" type="ORF">RESH_01496</name>
</gene>
<dbReference type="EMBL" id="ANOF01000054">
    <property type="protein sequence ID" value="EMI27935.1"/>
    <property type="molecule type" value="Genomic_DNA"/>
</dbReference>
<comment type="caution">
    <text evidence="1">The sequence shown here is derived from an EMBL/GenBank/DDBJ whole genome shotgun (WGS) entry which is preliminary data.</text>
</comment>
<organism evidence="1 2">
    <name type="scientific">Rhodopirellula europaea SH398</name>
    <dbReference type="NCBI Taxonomy" id="1263868"/>
    <lineage>
        <taxon>Bacteria</taxon>
        <taxon>Pseudomonadati</taxon>
        <taxon>Planctomycetota</taxon>
        <taxon>Planctomycetia</taxon>
        <taxon>Pirellulales</taxon>
        <taxon>Pirellulaceae</taxon>
        <taxon>Rhodopirellula</taxon>
    </lineage>
</organism>
<dbReference type="STRING" id="1263868.RESH_01496"/>
<reference evidence="1 2" key="1">
    <citation type="journal article" date="2013" name="Mar. Genomics">
        <title>Expression of sulfatases in Rhodopirellula baltica and the diversity of sulfatases in the genus Rhodopirellula.</title>
        <authorList>
            <person name="Wegner C.E."/>
            <person name="Richter-Heitmann T."/>
            <person name="Klindworth A."/>
            <person name="Klockow C."/>
            <person name="Richter M."/>
            <person name="Achstetter T."/>
            <person name="Glockner F.O."/>
            <person name="Harder J."/>
        </authorList>
    </citation>
    <scope>NUCLEOTIDE SEQUENCE [LARGE SCALE GENOMIC DNA]</scope>
    <source>
        <strain evidence="1 2">SH398</strain>
    </source>
</reference>
<dbReference type="Proteomes" id="UP000011996">
    <property type="component" value="Unassembled WGS sequence"/>
</dbReference>
<evidence type="ECO:0000313" key="2">
    <source>
        <dbReference type="Proteomes" id="UP000011996"/>
    </source>
</evidence>
<proteinExistence type="predicted"/>
<sequence>MRQKDPDPSATTRENLCGVIQEFSCFPAHGLFWCSPLLRRKSQTPGAKPKHSNQLELCQRTKKAGLVRGRLFVFWLRFAVDRTESDPTPEH</sequence>
<name>M5S8W9_9BACT</name>
<accession>M5S8W9</accession>
<protein>
    <submittedName>
        <fullName evidence="1">Uncharacterized protein</fullName>
    </submittedName>
</protein>
<evidence type="ECO:0000313" key="1">
    <source>
        <dbReference type="EMBL" id="EMI27935.1"/>
    </source>
</evidence>
<dbReference type="AlphaFoldDB" id="M5S8W9"/>